<dbReference type="Pfam" id="PF23636">
    <property type="entry name" value="DUF7144"/>
    <property type="match status" value="1"/>
</dbReference>
<accession>A0A5R8PK30</accession>
<name>A0A5R8PK30_9NOCA</name>
<proteinExistence type="predicted"/>
<dbReference type="AlphaFoldDB" id="A0A5R8PK30"/>
<feature type="transmembrane region" description="Helical" evidence="1">
    <location>
        <begin position="63"/>
        <end position="82"/>
    </location>
</feature>
<dbReference type="RefSeq" id="WP_138455362.1">
    <property type="nucleotide sequence ID" value="NZ_VBUU01000003.1"/>
</dbReference>
<evidence type="ECO:0000259" key="2">
    <source>
        <dbReference type="Pfam" id="PF23636"/>
    </source>
</evidence>
<reference evidence="3 4" key="1">
    <citation type="submission" date="2019-05" db="EMBL/GenBank/DDBJ databases">
        <title>Genomes sequences of two Nocardia cyriacigeorgica environmental isolates, type strains Nocardia asteroides ATCC 19247 and Nocardia cyriacigeorgica DSM 44484.</title>
        <authorList>
            <person name="Vautrin F."/>
            <person name="Bergeron E."/>
            <person name="Dubost A."/>
            <person name="Abrouk D."/>
            <person name="Rodriguez Nava V."/>
            <person name="Pujic P."/>
        </authorList>
    </citation>
    <scope>NUCLEOTIDE SEQUENCE [LARGE SCALE GENOMIC DNA]</scope>
    <source>
        <strain evidence="3 4">EML 1456</strain>
    </source>
</reference>
<feature type="transmembrane region" description="Helical" evidence="1">
    <location>
        <begin position="87"/>
        <end position="107"/>
    </location>
</feature>
<protein>
    <recommendedName>
        <fullName evidence="2">DUF7144 domain-containing protein</fullName>
    </recommendedName>
</protein>
<keyword evidence="1" id="KW-0472">Membrane</keyword>
<organism evidence="3 4">
    <name type="scientific">Nocardia cyriacigeorgica</name>
    <dbReference type="NCBI Taxonomy" id="135487"/>
    <lineage>
        <taxon>Bacteria</taxon>
        <taxon>Bacillati</taxon>
        <taxon>Actinomycetota</taxon>
        <taxon>Actinomycetes</taxon>
        <taxon>Mycobacteriales</taxon>
        <taxon>Nocardiaceae</taxon>
        <taxon>Nocardia</taxon>
    </lineage>
</organism>
<dbReference type="Proteomes" id="UP000308349">
    <property type="component" value="Unassembled WGS sequence"/>
</dbReference>
<feature type="domain" description="DUF7144" evidence="2">
    <location>
        <begin position="21"/>
        <end position="133"/>
    </location>
</feature>
<keyword evidence="1" id="KW-0812">Transmembrane</keyword>
<gene>
    <name evidence="3" type="ORF">FEK35_06135</name>
</gene>
<evidence type="ECO:0000313" key="4">
    <source>
        <dbReference type="Proteomes" id="UP000308349"/>
    </source>
</evidence>
<comment type="caution">
    <text evidence="3">The sequence shown here is derived from an EMBL/GenBank/DDBJ whole genome shotgun (WGS) entry which is preliminary data.</text>
</comment>
<keyword evidence="1" id="KW-1133">Transmembrane helix</keyword>
<feature type="transmembrane region" description="Helical" evidence="1">
    <location>
        <begin position="113"/>
        <end position="132"/>
    </location>
</feature>
<dbReference type="EMBL" id="VBUU01000003">
    <property type="protein sequence ID" value="TLG15716.1"/>
    <property type="molecule type" value="Genomic_DNA"/>
</dbReference>
<dbReference type="OrthoDB" id="4482242at2"/>
<dbReference type="InterPro" id="IPR055568">
    <property type="entry name" value="DUF7144"/>
</dbReference>
<evidence type="ECO:0000256" key="1">
    <source>
        <dbReference type="SAM" id="Phobius"/>
    </source>
</evidence>
<sequence length="137" mass="15006">MTHMTEPGRNPVRQGVAAVTTIAVAVLLLILGVLSIVEGVSAVANDELFVEGREYVYQFDVTTWGWIHIVLGVLIAITALALMTGAVWARIIAVFLAGLSIVANFLWIPYYPWWSLLVIALNIVVIWAVSTWRTGEA</sequence>
<evidence type="ECO:0000313" key="3">
    <source>
        <dbReference type="EMBL" id="TLG15716.1"/>
    </source>
</evidence>